<evidence type="ECO:0000313" key="2">
    <source>
        <dbReference type="Proteomes" id="UP000736328"/>
    </source>
</evidence>
<evidence type="ECO:0000313" key="1">
    <source>
        <dbReference type="EMBL" id="MBI4727424.1"/>
    </source>
</evidence>
<accession>A0A933IBV0</accession>
<gene>
    <name evidence="1" type="ORF">HY768_09455</name>
</gene>
<sequence length="122" mass="13648">MKTTVSIVIVLLTLSAIAYGEQGFVFSVSPGMSIQSSSFGYQLGRFIPSIGMDVAFMTVNGKYTTSDWGYDWRTSSYYKWSTDHSKISGSAVLFMPHVGLRYMLRDHAARPYLQISVALLRE</sequence>
<dbReference type="Proteomes" id="UP000736328">
    <property type="component" value="Unassembled WGS sequence"/>
</dbReference>
<organism evidence="1 2">
    <name type="scientific">candidate division TA06 bacterium</name>
    <dbReference type="NCBI Taxonomy" id="2250710"/>
    <lineage>
        <taxon>Bacteria</taxon>
        <taxon>Bacteria division TA06</taxon>
    </lineage>
</organism>
<proteinExistence type="predicted"/>
<comment type="caution">
    <text evidence="1">The sequence shown here is derived from an EMBL/GenBank/DDBJ whole genome shotgun (WGS) entry which is preliminary data.</text>
</comment>
<name>A0A933IBV0_UNCT6</name>
<dbReference type="EMBL" id="JACQXR010000125">
    <property type="protein sequence ID" value="MBI4727424.1"/>
    <property type="molecule type" value="Genomic_DNA"/>
</dbReference>
<protein>
    <submittedName>
        <fullName evidence="1">Uncharacterized protein</fullName>
    </submittedName>
</protein>
<dbReference type="AlphaFoldDB" id="A0A933IBV0"/>
<reference evidence="1" key="1">
    <citation type="submission" date="2020-07" db="EMBL/GenBank/DDBJ databases">
        <title>Huge and variable diversity of episymbiotic CPR bacteria and DPANN archaea in groundwater ecosystems.</title>
        <authorList>
            <person name="He C.Y."/>
            <person name="Keren R."/>
            <person name="Whittaker M."/>
            <person name="Farag I.F."/>
            <person name="Doudna J."/>
            <person name="Cate J.H.D."/>
            <person name="Banfield J.F."/>
        </authorList>
    </citation>
    <scope>NUCLEOTIDE SEQUENCE</scope>
    <source>
        <strain evidence="1">NC_groundwater_1520_Pr4_B-0.1um_53_5</strain>
    </source>
</reference>